<evidence type="ECO:0000256" key="3">
    <source>
        <dbReference type="ARBA" id="ARBA00022475"/>
    </source>
</evidence>
<keyword evidence="3" id="KW-1003">Cell membrane</keyword>
<proteinExistence type="inferred from homology"/>
<gene>
    <name evidence="8" type="ORF">SAMN05192530_106175</name>
</gene>
<comment type="similarity">
    <text evidence="2">Belongs to the FliR/MopE/SpaR family.</text>
</comment>
<keyword evidence="9" id="KW-1185">Reference proteome</keyword>
<feature type="transmembrane region" description="Helical" evidence="7">
    <location>
        <begin position="182"/>
        <end position="201"/>
    </location>
</feature>
<dbReference type="PANTHER" id="PTHR30065:SF1">
    <property type="entry name" value="SURFACE PRESENTATION OF ANTIGENS PROTEIN SPAR"/>
    <property type="match status" value="1"/>
</dbReference>
<evidence type="ECO:0000256" key="2">
    <source>
        <dbReference type="ARBA" id="ARBA00009772"/>
    </source>
</evidence>
<keyword evidence="8" id="KW-0282">Flagellum</keyword>
<evidence type="ECO:0000256" key="7">
    <source>
        <dbReference type="SAM" id="Phobius"/>
    </source>
</evidence>
<keyword evidence="6 7" id="KW-0472">Membrane</keyword>
<feature type="transmembrane region" description="Helical" evidence="7">
    <location>
        <begin position="78"/>
        <end position="101"/>
    </location>
</feature>
<dbReference type="OrthoDB" id="9779817at2"/>
<sequence>MTAETQATIIAAFLIFCRVGACLMLLPGYASVRIPAQVRLFIAIALSLAISPGLMPAIRPMVAGATDDMRIAMAMGELATGLLIGLLGRVFMAALQFAGSLVANAIGMGQTLGVPIEDHEAVPALVTLVTMTATVLIFSLNLHAEIVKALVASYGAMPVERGFGIRAALASLVDNLDETFRLCLRISSPFVVYAVVVNFAIGLANKMTPQLPVYFISLPFTLAGGLVLLGFSVREFLTIFVEAYRTWVLFG</sequence>
<dbReference type="GO" id="GO:0006605">
    <property type="term" value="P:protein targeting"/>
    <property type="evidence" value="ECO:0007669"/>
    <property type="project" value="InterPro"/>
</dbReference>
<evidence type="ECO:0000256" key="6">
    <source>
        <dbReference type="ARBA" id="ARBA00023136"/>
    </source>
</evidence>
<comment type="subcellular location">
    <subcellularLocation>
        <location evidence="1">Cell membrane</location>
        <topology evidence="1">Multi-pass membrane protein</topology>
    </subcellularLocation>
</comment>
<evidence type="ECO:0000256" key="5">
    <source>
        <dbReference type="ARBA" id="ARBA00022989"/>
    </source>
</evidence>
<dbReference type="EMBL" id="FNIT01000006">
    <property type="protein sequence ID" value="SDO42880.1"/>
    <property type="molecule type" value="Genomic_DNA"/>
</dbReference>
<keyword evidence="4 7" id="KW-0812">Transmembrane</keyword>
<dbReference type="STRING" id="1166073.SAMN05192530_106175"/>
<dbReference type="RefSeq" id="WP_090674513.1">
    <property type="nucleotide sequence ID" value="NZ_FNIT01000006.1"/>
</dbReference>
<dbReference type="InterPro" id="IPR002010">
    <property type="entry name" value="T3SS_IM_R"/>
</dbReference>
<dbReference type="GO" id="GO:0005886">
    <property type="term" value="C:plasma membrane"/>
    <property type="evidence" value="ECO:0007669"/>
    <property type="project" value="UniProtKB-SubCell"/>
</dbReference>
<accession>A0A1H0JH88</accession>
<dbReference type="PANTHER" id="PTHR30065">
    <property type="entry name" value="FLAGELLAR BIOSYNTHETIC PROTEIN FLIR"/>
    <property type="match status" value="1"/>
</dbReference>
<evidence type="ECO:0000256" key="1">
    <source>
        <dbReference type="ARBA" id="ARBA00004651"/>
    </source>
</evidence>
<organism evidence="8 9">
    <name type="scientific">Aureimonas jatrophae</name>
    <dbReference type="NCBI Taxonomy" id="1166073"/>
    <lineage>
        <taxon>Bacteria</taxon>
        <taxon>Pseudomonadati</taxon>
        <taxon>Pseudomonadota</taxon>
        <taxon>Alphaproteobacteria</taxon>
        <taxon>Hyphomicrobiales</taxon>
        <taxon>Aurantimonadaceae</taxon>
        <taxon>Aureimonas</taxon>
    </lineage>
</organism>
<name>A0A1H0JH88_9HYPH</name>
<keyword evidence="5 7" id="KW-1133">Transmembrane helix</keyword>
<keyword evidence="8" id="KW-0966">Cell projection</keyword>
<dbReference type="Pfam" id="PF01311">
    <property type="entry name" value="Bac_export_1"/>
    <property type="match status" value="1"/>
</dbReference>
<reference evidence="8 9" key="1">
    <citation type="submission" date="2016-10" db="EMBL/GenBank/DDBJ databases">
        <authorList>
            <person name="de Groot N.N."/>
        </authorList>
    </citation>
    <scope>NUCLEOTIDE SEQUENCE [LARGE SCALE GENOMIC DNA]</scope>
    <source>
        <strain evidence="9">L7-484,KACC 16230,DSM 25025</strain>
    </source>
</reference>
<dbReference type="PRINTS" id="PR00953">
    <property type="entry name" value="TYPE3IMRPROT"/>
</dbReference>
<dbReference type="AlphaFoldDB" id="A0A1H0JH88"/>
<protein>
    <submittedName>
        <fullName evidence="8">Flagellar biosynthetic protein FliR</fullName>
    </submittedName>
</protein>
<feature type="transmembrane region" description="Helical" evidence="7">
    <location>
        <begin position="121"/>
        <end position="140"/>
    </location>
</feature>
<evidence type="ECO:0000313" key="9">
    <source>
        <dbReference type="Proteomes" id="UP000198793"/>
    </source>
</evidence>
<dbReference type="Proteomes" id="UP000198793">
    <property type="component" value="Unassembled WGS sequence"/>
</dbReference>
<feature type="transmembrane region" description="Helical" evidence="7">
    <location>
        <begin position="38"/>
        <end position="58"/>
    </location>
</feature>
<feature type="transmembrane region" description="Helical" evidence="7">
    <location>
        <begin position="213"/>
        <end position="231"/>
    </location>
</feature>
<feature type="transmembrane region" description="Helical" evidence="7">
    <location>
        <begin position="7"/>
        <end position="26"/>
    </location>
</feature>
<evidence type="ECO:0000313" key="8">
    <source>
        <dbReference type="EMBL" id="SDO42880.1"/>
    </source>
</evidence>
<keyword evidence="8" id="KW-0969">Cilium</keyword>
<evidence type="ECO:0000256" key="4">
    <source>
        <dbReference type="ARBA" id="ARBA00022692"/>
    </source>
</evidence>